<sequence length="49" mass="5405">CFVNSCLDSLQTILTNDNEKQDLALEAAFKMSTLSLMSNSTSTDQISKF</sequence>
<organism evidence="1">
    <name type="scientific">Arion vulgaris</name>
    <dbReference type="NCBI Taxonomy" id="1028688"/>
    <lineage>
        <taxon>Eukaryota</taxon>
        <taxon>Metazoa</taxon>
        <taxon>Spiralia</taxon>
        <taxon>Lophotrochozoa</taxon>
        <taxon>Mollusca</taxon>
        <taxon>Gastropoda</taxon>
        <taxon>Heterobranchia</taxon>
        <taxon>Euthyneura</taxon>
        <taxon>Panpulmonata</taxon>
        <taxon>Eupulmonata</taxon>
        <taxon>Stylommatophora</taxon>
        <taxon>Helicina</taxon>
        <taxon>Arionoidea</taxon>
        <taxon>Arionidae</taxon>
        <taxon>Arion</taxon>
    </lineage>
</organism>
<gene>
    <name evidence="1" type="primary">ORF60507</name>
</gene>
<dbReference type="AlphaFoldDB" id="A0A0B6ZE41"/>
<accession>A0A0B6ZE41</accession>
<protein>
    <submittedName>
        <fullName evidence="1">Uncharacterized protein</fullName>
    </submittedName>
</protein>
<proteinExistence type="predicted"/>
<dbReference type="EMBL" id="HACG01020009">
    <property type="protein sequence ID" value="CEK66874.1"/>
    <property type="molecule type" value="Transcribed_RNA"/>
</dbReference>
<name>A0A0B6ZE41_9EUPU</name>
<feature type="non-terminal residue" evidence="1">
    <location>
        <position position="1"/>
    </location>
</feature>
<evidence type="ECO:0000313" key="1">
    <source>
        <dbReference type="EMBL" id="CEK66874.1"/>
    </source>
</evidence>
<reference evidence="1" key="1">
    <citation type="submission" date="2014-12" db="EMBL/GenBank/DDBJ databases">
        <title>Insight into the proteome of Arion vulgaris.</title>
        <authorList>
            <person name="Aradska J."/>
            <person name="Bulat T."/>
            <person name="Smidak R."/>
            <person name="Sarate P."/>
            <person name="Gangsoo J."/>
            <person name="Sialana F."/>
            <person name="Bilban M."/>
            <person name="Lubec G."/>
        </authorList>
    </citation>
    <scope>NUCLEOTIDE SEQUENCE</scope>
    <source>
        <tissue evidence="1">Skin</tissue>
    </source>
</reference>